<gene>
    <name evidence="2" type="ORF">GCM10007888_08790</name>
    <name evidence="1" type="ORF">MOX02_61020</name>
</gene>
<evidence type="ECO:0000313" key="1">
    <source>
        <dbReference type="EMBL" id="GEP08064.1"/>
    </source>
</evidence>
<name>A0A512JDN2_9HYPH</name>
<dbReference type="OrthoDB" id="7999277at2"/>
<dbReference type="EMBL" id="BJZU01000248">
    <property type="protein sequence ID" value="GEP08064.1"/>
    <property type="molecule type" value="Genomic_DNA"/>
</dbReference>
<evidence type="ECO:0000313" key="2">
    <source>
        <dbReference type="EMBL" id="GLS62498.1"/>
    </source>
</evidence>
<keyword evidence="4" id="KW-1185">Reference proteome</keyword>
<accession>A0A512JDN2</accession>
<proteinExistence type="predicted"/>
<evidence type="ECO:0000313" key="3">
    <source>
        <dbReference type="Proteomes" id="UP000321960"/>
    </source>
</evidence>
<sequence length="94" mass="10414">MIGPAEMEDMRLDLMNAEQAALYDAAIAPLSRHWSRRGAPSVGTVSRVCALVFEQASGRRVTDWKAVLIEALSRGGYYVEWQKDDVTAFRGPAE</sequence>
<comment type="caution">
    <text evidence="1">The sequence shown here is derived from an EMBL/GenBank/DDBJ whole genome shotgun (WGS) entry which is preliminary data.</text>
</comment>
<reference evidence="1 3" key="3">
    <citation type="submission" date="2019-07" db="EMBL/GenBank/DDBJ databases">
        <title>Whole genome shotgun sequence of Methylobacterium oxalidis NBRC 107715.</title>
        <authorList>
            <person name="Hosoyama A."/>
            <person name="Uohara A."/>
            <person name="Ohji S."/>
            <person name="Ichikawa N."/>
        </authorList>
    </citation>
    <scope>NUCLEOTIDE SEQUENCE [LARGE SCALE GENOMIC DNA]</scope>
    <source>
        <strain evidence="1 3">NBRC 107715</strain>
    </source>
</reference>
<dbReference type="AlphaFoldDB" id="A0A512JDN2"/>
<organism evidence="1 3">
    <name type="scientific">Methylobacterium oxalidis</name>
    <dbReference type="NCBI Taxonomy" id="944322"/>
    <lineage>
        <taxon>Bacteria</taxon>
        <taxon>Pseudomonadati</taxon>
        <taxon>Pseudomonadota</taxon>
        <taxon>Alphaproteobacteria</taxon>
        <taxon>Hyphomicrobiales</taxon>
        <taxon>Methylobacteriaceae</taxon>
        <taxon>Methylobacterium</taxon>
    </lineage>
</organism>
<dbReference type="RefSeq" id="WP_147029437.1">
    <property type="nucleotide sequence ID" value="NZ_BJZU01000248.1"/>
</dbReference>
<reference evidence="4" key="2">
    <citation type="journal article" date="2019" name="Int. J. Syst. Evol. Microbiol.">
        <title>The Global Catalogue of Microorganisms (GCM) 10K type strain sequencing project: providing services to taxonomists for standard genome sequencing and annotation.</title>
        <authorList>
            <consortium name="The Broad Institute Genomics Platform"/>
            <consortium name="The Broad Institute Genome Sequencing Center for Infectious Disease"/>
            <person name="Wu L."/>
            <person name="Ma J."/>
        </authorList>
    </citation>
    <scope>NUCLEOTIDE SEQUENCE [LARGE SCALE GENOMIC DNA]</scope>
    <source>
        <strain evidence="4">NBRC 107715</strain>
    </source>
</reference>
<dbReference type="Proteomes" id="UP001156856">
    <property type="component" value="Unassembled WGS sequence"/>
</dbReference>
<reference evidence="2" key="4">
    <citation type="submission" date="2023-01" db="EMBL/GenBank/DDBJ databases">
        <title>Draft genome sequence of Methylobacterium oxalidis strain NBRC 107715.</title>
        <authorList>
            <person name="Sun Q."/>
            <person name="Mori K."/>
        </authorList>
    </citation>
    <scope>NUCLEOTIDE SEQUENCE</scope>
    <source>
        <strain evidence="2">NBRC 107715</strain>
    </source>
</reference>
<evidence type="ECO:0000313" key="4">
    <source>
        <dbReference type="Proteomes" id="UP001156856"/>
    </source>
</evidence>
<dbReference type="Proteomes" id="UP000321960">
    <property type="component" value="Unassembled WGS sequence"/>
</dbReference>
<reference evidence="2" key="1">
    <citation type="journal article" date="2014" name="Int. J. Syst. Evol. Microbiol.">
        <title>Complete genome of a new Firmicutes species belonging to the dominant human colonic microbiota ('Ruminococcus bicirculans') reveals two chromosomes and a selective capacity to utilize plant glucans.</title>
        <authorList>
            <consortium name="NISC Comparative Sequencing Program"/>
            <person name="Wegmann U."/>
            <person name="Louis P."/>
            <person name="Goesmann A."/>
            <person name="Henrissat B."/>
            <person name="Duncan S.H."/>
            <person name="Flint H.J."/>
        </authorList>
    </citation>
    <scope>NUCLEOTIDE SEQUENCE</scope>
    <source>
        <strain evidence="2">NBRC 107715</strain>
    </source>
</reference>
<protein>
    <submittedName>
        <fullName evidence="1">Uncharacterized protein</fullName>
    </submittedName>
</protein>
<dbReference type="EMBL" id="BSPK01000013">
    <property type="protein sequence ID" value="GLS62498.1"/>
    <property type="molecule type" value="Genomic_DNA"/>
</dbReference>